<dbReference type="InterPro" id="IPR029063">
    <property type="entry name" value="SAM-dependent_MTases_sf"/>
</dbReference>
<organism evidence="3 4">
    <name type="scientific">Pseudoalteromonas fenneropenaei</name>
    <dbReference type="NCBI Taxonomy" id="1737459"/>
    <lineage>
        <taxon>Bacteria</taxon>
        <taxon>Pseudomonadati</taxon>
        <taxon>Pseudomonadota</taxon>
        <taxon>Gammaproteobacteria</taxon>
        <taxon>Alteromonadales</taxon>
        <taxon>Pseudoalteromonadaceae</taxon>
        <taxon>Pseudoalteromonas</taxon>
    </lineage>
</organism>
<dbReference type="PANTHER" id="PTHR43861">
    <property type="entry name" value="TRANS-ACONITATE 2-METHYLTRANSFERASE-RELATED"/>
    <property type="match status" value="1"/>
</dbReference>
<evidence type="ECO:0000313" key="3">
    <source>
        <dbReference type="EMBL" id="MFC3032588.1"/>
    </source>
</evidence>
<dbReference type="PANTHER" id="PTHR43861:SF3">
    <property type="entry name" value="PUTATIVE (AFU_ORTHOLOGUE AFUA_2G14390)-RELATED"/>
    <property type="match status" value="1"/>
</dbReference>
<proteinExistence type="predicted"/>
<dbReference type="Gene3D" id="3.40.50.150">
    <property type="entry name" value="Vaccinia Virus protein VP39"/>
    <property type="match status" value="1"/>
</dbReference>
<feature type="domain" description="Methyltransferase type 12" evidence="2">
    <location>
        <begin position="45"/>
        <end position="142"/>
    </location>
</feature>
<reference evidence="4" key="1">
    <citation type="journal article" date="2019" name="Int. J. Syst. Evol. Microbiol.">
        <title>The Global Catalogue of Microorganisms (GCM) 10K type strain sequencing project: providing services to taxonomists for standard genome sequencing and annotation.</title>
        <authorList>
            <consortium name="The Broad Institute Genomics Platform"/>
            <consortium name="The Broad Institute Genome Sequencing Center for Infectious Disease"/>
            <person name="Wu L."/>
            <person name="Ma J."/>
        </authorList>
    </citation>
    <scope>NUCLEOTIDE SEQUENCE [LARGE SCALE GENOMIC DNA]</scope>
    <source>
        <strain evidence="4">KCTC 42730</strain>
    </source>
</reference>
<keyword evidence="4" id="KW-1185">Reference proteome</keyword>
<dbReference type="SUPFAM" id="SSF53335">
    <property type="entry name" value="S-adenosyl-L-methionine-dependent methyltransferases"/>
    <property type="match status" value="1"/>
</dbReference>
<dbReference type="EC" id="2.1.1.64" evidence="3"/>
<evidence type="ECO:0000313" key="4">
    <source>
        <dbReference type="Proteomes" id="UP001595453"/>
    </source>
</evidence>
<evidence type="ECO:0000256" key="1">
    <source>
        <dbReference type="ARBA" id="ARBA00022679"/>
    </source>
</evidence>
<gene>
    <name evidence="3" type="ORF">ACFOEE_08660</name>
</gene>
<dbReference type="CDD" id="cd02440">
    <property type="entry name" value="AdoMet_MTases"/>
    <property type="match status" value="1"/>
</dbReference>
<evidence type="ECO:0000259" key="2">
    <source>
        <dbReference type="Pfam" id="PF08242"/>
    </source>
</evidence>
<keyword evidence="1 3" id="KW-0808">Transferase</keyword>
<dbReference type="RefSeq" id="WP_377123241.1">
    <property type="nucleotide sequence ID" value="NZ_JBHRSD010000014.1"/>
</dbReference>
<dbReference type="Proteomes" id="UP001595453">
    <property type="component" value="Unassembled WGS sequence"/>
</dbReference>
<dbReference type="EMBL" id="JBHRSD010000014">
    <property type="protein sequence ID" value="MFC3032588.1"/>
    <property type="molecule type" value="Genomic_DNA"/>
</dbReference>
<dbReference type="EC" id="2.1.1.222" evidence="3"/>
<name>A0ABV7CJ98_9GAMM</name>
<protein>
    <submittedName>
        <fullName evidence="3">Class I SAM-dependent methyltransferase</fullName>
        <ecNumber evidence="3">2.1.1.222</ecNumber>
        <ecNumber evidence="3">2.1.1.64</ecNumber>
    </submittedName>
</protein>
<dbReference type="Pfam" id="PF08242">
    <property type="entry name" value="Methyltransf_12"/>
    <property type="match status" value="1"/>
</dbReference>
<keyword evidence="3" id="KW-0489">Methyltransferase</keyword>
<dbReference type="GO" id="GO:0061542">
    <property type="term" value="F:3-demethylubiquinol 3-O-methyltransferase activity"/>
    <property type="evidence" value="ECO:0007669"/>
    <property type="project" value="UniProtKB-EC"/>
</dbReference>
<sequence>MPTFQAEEAVHYDNRITRLVPGYELLHQLTTAQLQVLLPEQAQILVVGAGTGKELMMLASQQPQWQFVAQDISADMLAIAHQAAVAAKVDDRITFLPTPLVRGQRQYDAVLCLLVLHFLPDNGDKADLLAAMASQLKVGGQLFLADLMAPHSGFEREAQLTVCKTLGLSDVGVERMRHNLTHEFYPLDNMRLAELLDNAGFDTAKPYFQALGFAAITSRALP</sequence>
<dbReference type="GO" id="GO:0102208">
    <property type="term" value="F:2-polyprenyl-6-hydroxyphenol methylase activity"/>
    <property type="evidence" value="ECO:0007669"/>
    <property type="project" value="UniProtKB-EC"/>
</dbReference>
<dbReference type="InterPro" id="IPR013217">
    <property type="entry name" value="Methyltransf_12"/>
</dbReference>
<dbReference type="GO" id="GO:0032259">
    <property type="term" value="P:methylation"/>
    <property type="evidence" value="ECO:0007669"/>
    <property type="project" value="UniProtKB-KW"/>
</dbReference>
<comment type="caution">
    <text evidence="3">The sequence shown here is derived from an EMBL/GenBank/DDBJ whole genome shotgun (WGS) entry which is preliminary data.</text>
</comment>
<accession>A0ABV7CJ98</accession>